<feature type="domain" description="GB1/RHD3-type G" evidence="4">
    <location>
        <begin position="1"/>
        <end position="24"/>
    </location>
</feature>
<dbReference type="EMBL" id="CAJVCH010035908">
    <property type="protein sequence ID" value="CAG7716097.1"/>
    <property type="molecule type" value="Genomic_DNA"/>
</dbReference>
<dbReference type="Proteomes" id="UP000708208">
    <property type="component" value="Unassembled WGS sequence"/>
</dbReference>
<dbReference type="AlphaFoldDB" id="A0A8J2JE14"/>
<evidence type="ECO:0000256" key="2">
    <source>
        <dbReference type="ARBA" id="ARBA00023134"/>
    </source>
</evidence>
<feature type="non-terminal residue" evidence="5">
    <location>
        <position position="1"/>
    </location>
</feature>
<keyword evidence="6" id="KW-1185">Reference proteome</keyword>
<keyword evidence="2" id="KW-0342">GTP-binding</keyword>
<comment type="caution">
    <text evidence="5">The sequence shown here is derived from an EMBL/GenBank/DDBJ whole genome shotgun (WGS) entry which is preliminary data.</text>
</comment>
<evidence type="ECO:0000259" key="4">
    <source>
        <dbReference type="PROSITE" id="PS51715"/>
    </source>
</evidence>
<evidence type="ECO:0000256" key="3">
    <source>
        <dbReference type="PROSITE-ProRule" id="PRU01052"/>
    </source>
</evidence>
<proteinExistence type="inferred from homology"/>
<reference evidence="5" key="1">
    <citation type="submission" date="2021-06" db="EMBL/GenBank/DDBJ databases">
        <authorList>
            <person name="Hodson N. C."/>
            <person name="Mongue J. A."/>
            <person name="Jaron S. K."/>
        </authorList>
    </citation>
    <scope>NUCLEOTIDE SEQUENCE</scope>
</reference>
<dbReference type="GO" id="GO:0005525">
    <property type="term" value="F:GTP binding"/>
    <property type="evidence" value="ECO:0007669"/>
    <property type="project" value="UniProtKB-KW"/>
</dbReference>
<dbReference type="PROSITE" id="PS51715">
    <property type="entry name" value="G_GB1_RHD3"/>
    <property type="match status" value="1"/>
</dbReference>
<evidence type="ECO:0000313" key="6">
    <source>
        <dbReference type="Proteomes" id="UP000708208"/>
    </source>
</evidence>
<protein>
    <recommendedName>
        <fullName evidence="4">GB1/RHD3-type G domain-containing protein</fullName>
    </recommendedName>
</protein>
<sequence>SSSQCFLLNLSENIQRSSRQDLHL</sequence>
<name>A0A8J2JE14_9HEXA</name>
<keyword evidence="1" id="KW-0547">Nucleotide-binding</keyword>
<evidence type="ECO:0000256" key="1">
    <source>
        <dbReference type="ARBA" id="ARBA00022741"/>
    </source>
</evidence>
<comment type="similarity">
    <text evidence="3">Belongs to the TRAFAC class dynamin-like GTPase superfamily. GB1/RHD3 GTPase family.</text>
</comment>
<accession>A0A8J2JE14</accession>
<organism evidence="5 6">
    <name type="scientific">Allacma fusca</name>
    <dbReference type="NCBI Taxonomy" id="39272"/>
    <lineage>
        <taxon>Eukaryota</taxon>
        <taxon>Metazoa</taxon>
        <taxon>Ecdysozoa</taxon>
        <taxon>Arthropoda</taxon>
        <taxon>Hexapoda</taxon>
        <taxon>Collembola</taxon>
        <taxon>Symphypleona</taxon>
        <taxon>Sminthuridae</taxon>
        <taxon>Allacma</taxon>
    </lineage>
</organism>
<gene>
    <name evidence="5" type="ORF">AFUS01_LOCUS5626</name>
</gene>
<evidence type="ECO:0000313" key="5">
    <source>
        <dbReference type="EMBL" id="CAG7716097.1"/>
    </source>
</evidence>
<dbReference type="InterPro" id="IPR030386">
    <property type="entry name" value="G_GB1_RHD3_dom"/>
</dbReference>